<evidence type="ECO:0000256" key="1">
    <source>
        <dbReference type="ARBA" id="ARBA00001286"/>
    </source>
</evidence>
<dbReference type="InterPro" id="IPR001497">
    <property type="entry name" value="MethylDNA_cys_MeTrfase_AS"/>
</dbReference>
<keyword evidence="4 9" id="KW-0489">Methyltransferase</keyword>
<dbReference type="CDD" id="cd06445">
    <property type="entry name" value="ATase"/>
    <property type="match status" value="1"/>
</dbReference>
<dbReference type="Pfam" id="PF02870">
    <property type="entry name" value="Methyltransf_1N"/>
    <property type="match status" value="1"/>
</dbReference>
<evidence type="ECO:0000256" key="8">
    <source>
        <dbReference type="ARBA" id="ARBA00049348"/>
    </source>
</evidence>
<feature type="domain" description="Methylguanine DNA methyltransferase ribonuclease-like" evidence="11">
    <location>
        <begin position="5"/>
        <end position="81"/>
    </location>
</feature>
<dbReference type="PROSITE" id="PS00374">
    <property type="entry name" value="MGMT"/>
    <property type="match status" value="1"/>
</dbReference>
<gene>
    <name evidence="12" type="ORF">SAMN05660472_01792</name>
</gene>
<evidence type="ECO:0000313" key="12">
    <source>
        <dbReference type="EMBL" id="SDK69507.1"/>
    </source>
</evidence>
<reference evidence="12 13" key="1">
    <citation type="submission" date="2016-10" db="EMBL/GenBank/DDBJ databases">
        <authorList>
            <person name="de Groot N.N."/>
        </authorList>
    </citation>
    <scope>NUCLEOTIDE SEQUENCE [LARGE SCALE GENOMIC DNA]</scope>
    <source>
        <strain evidence="12 13">DSM 18346</strain>
    </source>
</reference>
<name>A0A1G9E043_9FIRM</name>
<dbReference type="EC" id="2.1.1.63" evidence="9"/>
<keyword evidence="7 9" id="KW-0234">DNA repair</keyword>
<feature type="domain" description="Methylated-DNA-[protein]-cysteine S-methyltransferase DNA binding" evidence="10">
    <location>
        <begin position="85"/>
        <end position="165"/>
    </location>
</feature>
<dbReference type="InterPro" id="IPR036631">
    <property type="entry name" value="MGMT_N_sf"/>
</dbReference>
<evidence type="ECO:0000256" key="9">
    <source>
        <dbReference type="HAMAP-Rule" id="MF_00772"/>
    </source>
</evidence>
<protein>
    <recommendedName>
        <fullName evidence="9">Methylated-DNA--protein-cysteine methyltransferase</fullName>
        <ecNumber evidence="9">2.1.1.63</ecNumber>
    </recommendedName>
    <alternativeName>
        <fullName evidence="9">6-O-methylguanine-DNA methyltransferase</fullName>
        <shortName evidence="9">MGMT</shortName>
    </alternativeName>
    <alternativeName>
        <fullName evidence="9">O-6-methylguanine-DNA-alkyltransferase</fullName>
    </alternativeName>
</protein>
<dbReference type="PANTHER" id="PTHR10815">
    <property type="entry name" value="METHYLATED-DNA--PROTEIN-CYSTEINE METHYLTRANSFERASE"/>
    <property type="match status" value="1"/>
</dbReference>
<dbReference type="HAMAP" id="MF_00772">
    <property type="entry name" value="OGT"/>
    <property type="match status" value="1"/>
</dbReference>
<dbReference type="PANTHER" id="PTHR10815:SF13">
    <property type="entry name" value="METHYLATED-DNA--PROTEIN-CYSTEINE METHYLTRANSFERASE"/>
    <property type="match status" value="1"/>
</dbReference>
<evidence type="ECO:0000256" key="6">
    <source>
        <dbReference type="ARBA" id="ARBA00022763"/>
    </source>
</evidence>
<dbReference type="STRING" id="393762.SAMN05660472_01792"/>
<dbReference type="Proteomes" id="UP000198718">
    <property type="component" value="Unassembled WGS sequence"/>
</dbReference>
<dbReference type="EMBL" id="FNFP01000003">
    <property type="protein sequence ID" value="SDK69507.1"/>
    <property type="molecule type" value="Genomic_DNA"/>
</dbReference>
<dbReference type="SUPFAM" id="SSF53155">
    <property type="entry name" value="Methylated DNA-protein cysteine methyltransferase domain"/>
    <property type="match status" value="1"/>
</dbReference>
<dbReference type="InterPro" id="IPR008332">
    <property type="entry name" value="MethylG_MeTrfase_N"/>
</dbReference>
<keyword evidence="13" id="KW-1185">Reference proteome</keyword>
<dbReference type="Gene3D" id="1.10.10.10">
    <property type="entry name" value="Winged helix-like DNA-binding domain superfamily/Winged helix DNA-binding domain"/>
    <property type="match status" value="1"/>
</dbReference>
<evidence type="ECO:0000259" key="11">
    <source>
        <dbReference type="Pfam" id="PF02870"/>
    </source>
</evidence>
<dbReference type="OrthoDB" id="9802228at2"/>
<evidence type="ECO:0000256" key="5">
    <source>
        <dbReference type="ARBA" id="ARBA00022679"/>
    </source>
</evidence>
<organism evidence="12 13">
    <name type="scientific">Natronincola ferrireducens</name>
    <dbReference type="NCBI Taxonomy" id="393762"/>
    <lineage>
        <taxon>Bacteria</taxon>
        <taxon>Bacillati</taxon>
        <taxon>Bacillota</taxon>
        <taxon>Clostridia</taxon>
        <taxon>Peptostreptococcales</taxon>
        <taxon>Natronincolaceae</taxon>
        <taxon>Natronincola</taxon>
    </lineage>
</organism>
<dbReference type="NCBIfam" id="TIGR00589">
    <property type="entry name" value="ogt"/>
    <property type="match status" value="1"/>
</dbReference>
<dbReference type="InterPro" id="IPR036217">
    <property type="entry name" value="MethylDNA_cys_MeTrfase_DNAb"/>
</dbReference>
<comment type="subcellular location">
    <subcellularLocation>
        <location evidence="9">Cytoplasm</location>
    </subcellularLocation>
</comment>
<comment type="catalytic activity">
    <reaction evidence="1 9">
        <text>a 4-O-methyl-thymidine in DNA + L-cysteinyl-[protein] = a thymidine in DNA + S-methyl-L-cysteinyl-[protein]</text>
        <dbReference type="Rhea" id="RHEA:53428"/>
        <dbReference type="Rhea" id="RHEA-COMP:10131"/>
        <dbReference type="Rhea" id="RHEA-COMP:10132"/>
        <dbReference type="Rhea" id="RHEA-COMP:13555"/>
        <dbReference type="Rhea" id="RHEA-COMP:13556"/>
        <dbReference type="ChEBI" id="CHEBI:29950"/>
        <dbReference type="ChEBI" id="CHEBI:82612"/>
        <dbReference type="ChEBI" id="CHEBI:137386"/>
        <dbReference type="ChEBI" id="CHEBI:137387"/>
        <dbReference type="EC" id="2.1.1.63"/>
    </reaction>
</comment>
<dbReference type="GO" id="GO:0005737">
    <property type="term" value="C:cytoplasm"/>
    <property type="evidence" value="ECO:0007669"/>
    <property type="project" value="UniProtKB-SubCell"/>
</dbReference>
<keyword evidence="3 9" id="KW-0963">Cytoplasm</keyword>
<dbReference type="GO" id="GO:0006307">
    <property type="term" value="P:DNA alkylation repair"/>
    <property type="evidence" value="ECO:0007669"/>
    <property type="project" value="UniProtKB-UniRule"/>
</dbReference>
<dbReference type="FunFam" id="1.10.10.10:FF:000214">
    <property type="entry name" value="Methylated-DNA--protein-cysteine methyltransferase"/>
    <property type="match status" value="1"/>
</dbReference>
<evidence type="ECO:0000313" key="13">
    <source>
        <dbReference type="Proteomes" id="UP000198718"/>
    </source>
</evidence>
<evidence type="ECO:0000256" key="3">
    <source>
        <dbReference type="ARBA" id="ARBA00022490"/>
    </source>
</evidence>
<feature type="active site" description="Nucleophile; methyl group acceptor" evidence="9">
    <location>
        <position position="136"/>
    </location>
</feature>
<dbReference type="RefSeq" id="WP_090553367.1">
    <property type="nucleotide sequence ID" value="NZ_FNFP01000003.1"/>
</dbReference>
<dbReference type="Gene3D" id="3.30.160.70">
    <property type="entry name" value="Methylated DNA-protein cysteine methyltransferase domain"/>
    <property type="match status" value="1"/>
</dbReference>
<evidence type="ECO:0000256" key="2">
    <source>
        <dbReference type="ARBA" id="ARBA00008711"/>
    </source>
</evidence>
<comment type="catalytic activity">
    <reaction evidence="8 9">
        <text>a 6-O-methyl-2'-deoxyguanosine in DNA + L-cysteinyl-[protein] = S-methyl-L-cysteinyl-[protein] + a 2'-deoxyguanosine in DNA</text>
        <dbReference type="Rhea" id="RHEA:24000"/>
        <dbReference type="Rhea" id="RHEA-COMP:10131"/>
        <dbReference type="Rhea" id="RHEA-COMP:10132"/>
        <dbReference type="Rhea" id="RHEA-COMP:11367"/>
        <dbReference type="Rhea" id="RHEA-COMP:11368"/>
        <dbReference type="ChEBI" id="CHEBI:29950"/>
        <dbReference type="ChEBI" id="CHEBI:82612"/>
        <dbReference type="ChEBI" id="CHEBI:85445"/>
        <dbReference type="ChEBI" id="CHEBI:85448"/>
        <dbReference type="EC" id="2.1.1.63"/>
    </reaction>
</comment>
<sequence>MHNLYYATKNILDYTVHIASNQRGLVAVGLEESQEDFIGELKKDFSNSRIVYNEEKNHLPIQQITEYFQGTRRQFDLSLDIMGTSFQRRVWEALLTIPYGKVVAYKDIAIEIGNAKAGRAVGLANKKNKIPIIIPCHRVIGVNGSLVGYDGGLDLKKKLLALEGVKIVKEKVGI</sequence>
<proteinExistence type="inferred from homology"/>
<evidence type="ECO:0000256" key="4">
    <source>
        <dbReference type="ARBA" id="ARBA00022603"/>
    </source>
</evidence>
<accession>A0A1G9E043</accession>
<comment type="miscellaneous">
    <text evidence="9">This enzyme catalyzes only one turnover and therefore is not strictly catalytic. According to one definition, an enzyme is a biocatalyst that acts repeatedly and over many reaction cycles.</text>
</comment>
<keyword evidence="5 9" id="KW-0808">Transferase</keyword>
<dbReference type="Pfam" id="PF01035">
    <property type="entry name" value="DNA_binding_1"/>
    <property type="match status" value="1"/>
</dbReference>
<keyword evidence="6 9" id="KW-0227">DNA damage</keyword>
<dbReference type="GO" id="GO:0032259">
    <property type="term" value="P:methylation"/>
    <property type="evidence" value="ECO:0007669"/>
    <property type="project" value="UniProtKB-KW"/>
</dbReference>
<dbReference type="InterPro" id="IPR014048">
    <property type="entry name" value="MethylDNA_cys_MeTrfase_DNA-bd"/>
</dbReference>
<evidence type="ECO:0000256" key="7">
    <source>
        <dbReference type="ARBA" id="ARBA00023204"/>
    </source>
</evidence>
<dbReference type="InterPro" id="IPR023546">
    <property type="entry name" value="MGMT"/>
</dbReference>
<comment type="similarity">
    <text evidence="2 9">Belongs to the MGMT family.</text>
</comment>
<evidence type="ECO:0000259" key="10">
    <source>
        <dbReference type="Pfam" id="PF01035"/>
    </source>
</evidence>
<dbReference type="InterPro" id="IPR036388">
    <property type="entry name" value="WH-like_DNA-bd_sf"/>
</dbReference>
<comment type="function">
    <text evidence="9">Involved in the cellular defense against the biological effects of O6-methylguanine (O6-MeG) and O4-methylthymine (O4-MeT) in DNA. Repairs the methylated nucleobase in DNA by stoichiometrically transferring the methyl group to a cysteine residue in the enzyme. This is a suicide reaction: the enzyme is irreversibly inactivated.</text>
</comment>
<dbReference type="SUPFAM" id="SSF46767">
    <property type="entry name" value="Methylated DNA-protein cysteine methyltransferase, C-terminal domain"/>
    <property type="match status" value="1"/>
</dbReference>
<dbReference type="GO" id="GO:0003908">
    <property type="term" value="F:methylated-DNA-[protein]-cysteine S-methyltransferase activity"/>
    <property type="evidence" value="ECO:0007669"/>
    <property type="project" value="UniProtKB-UniRule"/>
</dbReference>
<dbReference type="AlphaFoldDB" id="A0A1G9E043"/>